<keyword evidence="3" id="KW-1185">Reference proteome</keyword>
<comment type="caution">
    <text evidence="2">The sequence shown here is derived from an EMBL/GenBank/DDBJ whole genome shotgun (WGS) entry which is preliminary data.</text>
</comment>
<evidence type="ECO:0000313" key="2">
    <source>
        <dbReference type="EMBL" id="GLQ33798.1"/>
    </source>
</evidence>
<reference evidence="3" key="1">
    <citation type="journal article" date="2019" name="Int. J. Syst. Evol. Microbiol.">
        <title>The Global Catalogue of Microorganisms (GCM) 10K type strain sequencing project: providing services to taxonomists for standard genome sequencing and annotation.</title>
        <authorList>
            <consortium name="The Broad Institute Genomics Platform"/>
            <consortium name="The Broad Institute Genome Sequencing Center for Infectious Disease"/>
            <person name="Wu L."/>
            <person name="Ma J."/>
        </authorList>
    </citation>
    <scope>NUCLEOTIDE SEQUENCE [LARGE SCALE GENOMIC DNA]</scope>
    <source>
        <strain evidence="3">NBRC 110140</strain>
    </source>
</reference>
<keyword evidence="1" id="KW-0472">Membrane</keyword>
<keyword evidence="1" id="KW-0812">Transmembrane</keyword>
<dbReference type="RefSeq" id="WP_284375047.1">
    <property type="nucleotide sequence ID" value="NZ_BSNN01000001.1"/>
</dbReference>
<dbReference type="EMBL" id="BSNN01000001">
    <property type="protein sequence ID" value="GLQ33798.1"/>
    <property type="molecule type" value="Genomic_DNA"/>
</dbReference>
<sequence>MKLFKKFRQDEAGAVTVDWVVLTAGVVILAGIAVGAVRDGIGSITSKISSAIDNPISS</sequence>
<proteinExistence type="predicted"/>
<evidence type="ECO:0000256" key="1">
    <source>
        <dbReference type="SAM" id="Phobius"/>
    </source>
</evidence>
<gene>
    <name evidence="2" type="ORF">GCM10007939_00810</name>
</gene>
<feature type="transmembrane region" description="Helical" evidence="1">
    <location>
        <begin position="12"/>
        <end position="37"/>
    </location>
</feature>
<keyword evidence="1" id="KW-1133">Transmembrane helix</keyword>
<evidence type="ECO:0008006" key="4">
    <source>
        <dbReference type="Google" id="ProtNLM"/>
    </source>
</evidence>
<dbReference type="Proteomes" id="UP001156694">
    <property type="component" value="Unassembled WGS sequence"/>
</dbReference>
<evidence type="ECO:0000313" key="3">
    <source>
        <dbReference type="Proteomes" id="UP001156694"/>
    </source>
</evidence>
<name>A0ABQ5VRG6_9RHOB</name>
<accession>A0ABQ5VRG6</accession>
<organism evidence="2 3">
    <name type="scientific">Amylibacter marinus</name>
    <dbReference type="NCBI Taxonomy" id="1475483"/>
    <lineage>
        <taxon>Bacteria</taxon>
        <taxon>Pseudomonadati</taxon>
        <taxon>Pseudomonadota</taxon>
        <taxon>Alphaproteobacteria</taxon>
        <taxon>Rhodobacterales</taxon>
        <taxon>Paracoccaceae</taxon>
        <taxon>Amylibacter</taxon>
    </lineage>
</organism>
<protein>
    <recommendedName>
        <fullName evidence="4">Flp pilus assembly protein, pilin Flp</fullName>
    </recommendedName>
</protein>